<protein>
    <recommendedName>
        <fullName evidence="2">Fumarylacetoacetase-like C-terminal domain-containing protein</fullName>
    </recommendedName>
</protein>
<name>A0A382XG96_9ZZZZ</name>
<evidence type="ECO:0000313" key="1">
    <source>
        <dbReference type="EMBL" id="SVD70092.1"/>
    </source>
</evidence>
<dbReference type="PANTHER" id="PTHR30143">
    <property type="entry name" value="ACID HYDRATASE"/>
    <property type="match status" value="1"/>
</dbReference>
<dbReference type="GO" id="GO:0008684">
    <property type="term" value="F:2-oxopent-4-enoate hydratase activity"/>
    <property type="evidence" value="ECO:0007669"/>
    <property type="project" value="TreeGrafter"/>
</dbReference>
<proteinExistence type="predicted"/>
<feature type="non-terminal residue" evidence="1">
    <location>
        <position position="270"/>
    </location>
</feature>
<feature type="non-terminal residue" evidence="1">
    <location>
        <position position="1"/>
    </location>
</feature>
<gene>
    <name evidence="1" type="ORF">METZ01_LOCUS422946</name>
</gene>
<sequence>DLTNPEDQKRLGISFMNNFNEAKPITAIPAGELSEENAYKIADYYVEEQLKTRGTIAGYKIGTFARGEYDNGPVEGLSGPVTAVMFSNGIHKSGTHISIDCCNMSFVEADFGAVVKSDAINSAKSDLEILAALSGFIPFIEMPDIIQPVEGSTNVSGIATNYDFRNAFIGDLIATEPTTEWIDRLNNFSFTMINETGELLAEGKIENAYEPLYRVRNMRDRLLLRGRSLKAGDILSLGNMGAIRPLKENLYFDASVRPVFRGNIATVSYI</sequence>
<dbReference type="EMBL" id="UINC01167527">
    <property type="protein sequence ID" value="SVD70092.1"/>
    <property type="molecule type" value="Genomic_DNA"/>
</dbReference>
<evidence type="ECO:0008006" key="2">
    <source>
        <dbReference type="Google" id="ProtNLM"/>
    </source>
</evidence>
<accession>A0A382XG96</accession>
<dbReference type="PANTHER" id="PTHR30143:SF0">
    <property type="entry name" value="2-KETO-4-PENTENOATE HYDRATASE"/>
    <property type="match status" value="1"/>
</dbReference>
<dbReference type="GO" id="GO:0005737">
    <property type="term" value="C:cytoplasm"/>
    <property type="evidence" value="ECO:0007669"/>
    <property type="project" value="TreeGrafter"/>
</dbReference>
<reference evidence="1" key="1">
    <citation type="submission" date="2018-05" db="EMBL/GenBank/DDBJ databases">
        <authorList>
            <person name="Lanie J.A."/>
            <person name="Ng W.-L."/>
            <person name="Kazmierczak K.M."/>
            <person name="Andrzejewski T.M."/>
            <person name="Davidsen T.M."/>
            <person name="Wayne K.J."/>
            <person name="Tettelin H."/>
            <person name="Glass J.I."/>
            <person name="Rusch D."/>
            <person name="Podicherti R."/>
            <person name="Tsui H.-C.T."/>
            <person name="Winkler M.E."/>
        </authorList>
    </citation>
    <scope>NUCLEOTIDE SEQUENCE</scope>
</reference>
<dbReference type="InterPro" id="IPR050772">
    <property type="entry name" value="Hydratase-Decarb/MhpD_sf"/>
</dbReference>
<dbReference type="SUPFAM" id="SSF56529">
    <property type="entry name" value="FAH"/>
    <property type="match status" value="1"/>
</dbReference>
<dbReference type="Gene3D" id="3.90.850.10">
    <property type="entry name" value="Fumarylacetoacetase-like, C-terminal domain"/>
    <property type="match status" value="1"/>
</dbReference>
<dbReference type="InterPro" id="IPR036663">
    <property type="entry name" value="Fumarylacetoacetase_C_sf"/>
</dbReference>
<organism evidence="1">
    <name type="scientific">marine metagenome</name>
    <dbReference type="NCBI Taxonomy" id="408172"/>
    <lineage>
        <taxon>unclassified sequences</taxon>
        <taxon>metagenomes</taxon>
        <taxon>ecological metagenomes</taxon>
    </lineage>
</organism>
<dbReference type="AlphaFoldDB" id="A0A382XG96"/>